<proteinExistence type="predicted"/>
<sequence>DLAVRFGKKLIIQDVDSVEATVYPVLRGDKVQQDGRNSLRVYHVSRSALPLTEPHIAAVLCQVNFTTSAASLTQQLVQAALCQEKPQLEIRRGELLRREEELKMSLHQLQENVLQELANATGDILQNKELLASLNETKRSSSAISESLEESA</sequence>
<protein>
    <recommendedName>
        <fullName evidence="1">Dynein heavy chain ATP-binding dynein motor region domain-containing protein</fullName>
    </recommendedName>
</protein>
<gene>
    <name evidence="2" type="ORF">g.4248</name>
</gene>
<dbReference type="AlphaFoldDB" id="A0A1B6JLV9"/>
<dbReference type="Pfam" id="PF12781">
    <property type="entry name" value="AAA_9"/>
    <property type="match status" value="1"/>
</dbReference>
<dbReference type="EMBL" id="GECU01007559">
    <property type="protein sequence ID" value="JAT00148.1"/>
    <property type="molecule type" value="Transcribed_RNA"/>
</dbReference>
<reference evidence="2" key="1">
    <citation type="submission" date="2015-11" db="EMBL/GenBank/DDBJ databases">
        <title>De novo transcriptome assembly of four potential Pierce s Disease insect vectors from Arizona vineyards.</title>
        <authorList>
            <person name="Tassone E.E."/>
        </authorList>
    </citation>
    <scope>NUCLEOTIDE SEQUENCE</scope>
</reference>
<dbReference type="InterPro" id="IPR027417">
    <property type="entry name" value="P-loop_NTPase"/>
</dbReference>
<dbReference type="Gene3D" id="6.10.140.1060">
    <property type="match status" value="1"/>
</dbReference>
<dbReference type="GO" id="GO:0045505">
    <property type="term" value="F:dynein intermediate chain binding"/>
    <property type="evidence" value="ECO:0007669"/>
    <property type="project" value="InterPro"/>
</dbReference>
<dbReference type="PANTHER" id="PTHR10676:SF352">
    <property type="entry name" value="CYTOPLASMIC DYNEIN 2 HEAVY CHAIN 1"/>
    <property type="match status" value="1"/>
</dbReference>
<dbReference type="InterPro" id="IPR026983">
    <property type="entry name" value="DHC"/>
</dbReference>
<dbReference type="Gene3D" id="3.40.50.300">
    <property type="entry name" value="P-loop containing nucleotide triphosphate hydrolases"/>
    <property type="match status" value="1"/>
</dbReference>
<dbReference type="InterPro" id="IPR035706">
    <property type="entry name" value="AAA_9"/>
</dbReference>
<name>A0A1B6JLV9_9HEMI</name>
<organism evidence="2">
    <name type="scientific">Homalodisca liturata</name>
    <dbReference type="NCBI Taxonomy" id="320908"/>
    <lineage>
        <taxon>Eukaryota</taxon>
        <taxon>Metazoa</taxon>
        <taxon>Ecdysozoa</taxon>
        <taxon>Arthropoda</taxon>
        <taxon>Hexapoda</taxon>
        <taxon>Insecta</taxon>
        <taxon>Pterygota</taxon>
        <taxon>Neoptera</taxon>
        <taxon>Paraneoptera</taxon>
        <taxon>Hemiptera</taxon>
        <taxon>Auchenorrhyncha</taxon>
        <taxon>Membracoidea</taxon>
        <taxon>Cicadellidae</taxon>
        <taxon>Cicadellinae</taxon>
        <taxon>Proconiini</taxon>
        <taxon>Homalodisca</taxon>
    </lineage>
</organism>
<dbReference type="GO" id="GO:0060294">
    <property type="term" value="P:cilium movement involved in cell motility"/>
    <property type="evidence" value="ECO:0007669"/>
    <property type="project" value="TreeGrafter"/>
</dbReference>
<dbReference type="GO" id="GO:0097729">
    <property type="term" value="C:9+2 motile cilium"/>
    <property type="evidence" value="ECO:0007669"/>
    <property type="project" value="TreeGrafter"/>
</dbReference>
<feature type="non-terminal residue" evidence="2">
    <location>
        <position position="1"/>
    </location>
</feature>
<dbReference type="PANTHER" id="PTHR10676">
    <property type="entry name" value="DYNEIN HEAVY CHAIN FAMILY PROTEIN"/>
    <property type="match status" value="1"/>
</dbReference>
<accession>A0A1B6JLV9</accession>
<evidence type="ECO:0000259" key="1">
    <source>
        <dbReference type="Pfam" id="PF12781"/>
    </source>
</evidence>
<dbReference type="GO" id="GO:0008569">
    <property type="term" value="F:minus-end-directed microtubule motor activity"/>
    <property type="evidence" value="ECO:0007669"/>
    <property type="project" value="TreeGrafter"/>
</dbReference>
<feature type="domain" description="Dynein heavy chain ATP-binding dynein motor region" evidence="1">
    <location>
        <begin position="2"/>
        <end position="144"/>
    </location>
</feature>
<dbReference type="GO" id="GO:0060271">
    <property type="term" value="P:cilium assembly"/>
    <property type="evidence" value="ECO:0007669"/>
    <property type="project" value="TreeGrafter"/>
</dbReference>
<dbReference type="GO" id="GO:0005930">
    <property type="term" value="C:axoneme"/>
    <property type="evidence" value="ECO:0007669"/>
    <property type="project" value="TreeGrafter"/>
</dbReference>
<dbReference type="GO" id="GO:0005868">
    <property type="term" value="C:cytoplasmic dynein complex"/>
    <property type="evidence" value="ECO:0007669"/>
    <property type="project" value="TreeGrafter"/>
</dbReference>
<dbReference type="GO" id="GO:0035721">
    <property type="term" value="P:intraciliary retrograde transport"/>
    <property type="evidence" value="ECO:0007669"/>
    <property type="project" value="TreeGrafter"/>
</dbReference>
<dbReference type="GO" id="GO:0051959">
    <property type="term" value="F:dynein light intermediate chain binding"/>
    <property type="evidence" value="ECO:0007669"/>
    <property type="project" value="InterPro"/>
</dbReference>
<evidence type="ECO:0000313" key="2">
    <source>
        <dbReference type="EMBL" id="JAT00148.1"/>
    </source>
</evidence>
<feature type="non-terminal residue" evidence="2">
    <location>
        <position position="152"/>
    </location>
</feature>